<dbReference type="Proteomes" id="UP000582659">
    <property type="component" value="Unassembled WGS sequence"/>
</dbReference>
<feature type="domain" description="PH-like" evidence="11">
    <location>
        <begin position="151"/>
        <end position="372"/>
    </location>
</feature>
<comment type="similarity">
    <text evidence="1 8">Belongs to the RdRP family.</text>
</comment>
<dbReference type="EC" id="2.7.7.48" evidence="8"/>
<evidence type="ECO:0000256" key="4">
    <source>
        <dbReference type="ARBA" id="ARBA00022695"/>
    </source>
</evidence>
<dbReference type="Proteomes" id="UP000659654">
    <property type="component" value="Unassembled WGS sequence"/>
</dbReference>
<dbReference type="InterPro" id="IPR058752">
    <property type="entry name" value="RDRP_C_head"/>
</dbReference>
<evidence type="ECO:0000256" key="2">
    <source>
        <dbReference type="ARBA" id="ARBA00022484"/>
    </source>
</evidence>
<evidence type="ECO:0000256" key="3">
    <source>
        <dbReference type="ARBA" id="ARBA00022679"/>
    </source>
</evidence>
<dbReference type="Proteomes" id="UP000095284">
    <property type="component" value="Unplaced"/>
</dbReference>
<accession>A0A1I7SVZ0</accession>
<evidence type="ECO:0000256" key="6">
    <source>
        <dbReference type="ARBA" id="ARBA00023158"/>
    </source>
</evidence>
<evidence type="ECO:0000256" key="5">
    <source>
        <dbReference type="ARBA" id="ARBA00022884"/>
    </source>
</evidence>
<reference evidence="16" key="1">
    <citation type="submission" date="2016-11" db="UniProtKB">
        <authorList>
            <consortium name="WormBaseParasite"/>
        </authorList>
    </citation>
    <scope>IDENTIFICATION</scope>
</reference>
<dbReference type="GO" id="GO:0031380">
    <property type="term" value="C:nuclear RNA-directed RNA polymerase complex"/>
    <property type="evidence" value="ECO:0007669"/>
    <property type="project" value="TreeGrafter"/>
</dbReference>
<proteinExistence type="inferred from homology"/>
<dbReference type="SMR" id="A0A1I7SVZ0"/>
<evidence type="ECO:0000313" key="13">
    <source>
        <dbReference type="EMBL" id="CAD5216017.1"/>
    </source>
</evidence>
<evidence type="ECO:0000313" key="16">
    <source>
        <dbReference type="WBParaSite" id="BXY_1722000.1"/>
    </source>
</evidence>
<evidence type="ECO:0000313" key="14">
    <source>
        <dbReference type="Proteomes" id="UP000095284"/>
    </source>
</evidence>
<evidence type="ECO:0000259" key="9">
    <source>
        <dbReference type="Pfam" id="PF05183"/>
    </source>
</evidence>
<comment type="catalytic activity">
    <reaction evidence="7 8">
        <text>RNA(n) + a ribonucleoside 5'-triphosphate = RNA(n+1) + diphosphate</text>
        <dbReference type="Rhea" id="RHEA:21248"/>
        <dbReference type="Rhea" id="RHEA-COMP:14527"/>
        <dbReference type="Rhea" id="RHEA-COMP:17342"/>
        <dbReference type="ChEBI" id="CHEBI:33019"/>
        <dbReference type="ChEBI" id="CHEBI:61557"/>
        <dbReference type="ChEBI" id="CHEBI:140395"/>
        <dbReference type="EC" id="2.7.7.48"/>
    </reaction>
</comment>
<dbReference type="WBParaSite" id="BXY_1722000.1">
    <property type="protein sequence ID" value="BXY_1722000.1"/>
    <property type="gene ID" value="BXY_1722000"/>
</dbReference>
<dbReference type="InterPro" id="IPR057493">
    <property type="entry name" value="PH_RdRP-assoc"/>
</dbReference>
<protein>
    <recommendedName>
        <fullName evidence="8">RNA-dependent RNA polymerase</fullName>
        <ecNumber evidence="8">2.7.7.48</ecNumber>
    </recommendedName>
</protein>
<evidence type="ECO:0000259" key="11">
    <source>
        <dbReference type="Pfam" id="PF25359"/>
    </source>
</evidence>
<reference evidence="13" key="2">
    <citation type="submission" date="2020-09" db="EMBL/GenBank/DDBJ databases">
        <authorList>
            <person name="Kikuchi T."/>
        </authorList>
    </citation>
    <scope>NUCLEOTIDE SEQUENCE</scope>
    <source>
        <strain evidence="13">Ka4C1</strain>
    </source>
</reference>
<evidence type="ECO:0000256" key="8">
    <source>
        <dbReference type="RuleBase" id="RU363098"/>
    </source>
</evidence>
<dbReference type="InterPro" id="IPR057596">
    <property type="entry name" value="RDRP_core"/>
</dbReference>
<dbReference type="Pfam" id="PF05183">
    <property type="entry name" value="RdRP"/>
    <property type="match status" value="1"/>
</dbReference>
<dbReference type="InterPro" id="IPR056654">
    <property type="entry name" value="DUF7752"/>
</dbReference>
<evidence type="ECO:0000259" key="10">
    <source>
        <dbReference type="Pfam" id="PF24934"/>
    </source>
</evidence>
<dbReference type="PANTHER" id="PTHR23079:SF55">
    <property type="entry name" value="RNA-DIRECTED RNA POLYMERASE"/>
    <property type="match status" value="1"/>
</dbReference>
<evidence type="ECO:0000256" key="7">
    <source>
        <dbReference type="ARBA" id="ARBA00048744"/>
    </source>
</evidence>
<dbReference type="GO" id="GO:0003968">
    <property type="term" value="F:RNA-directed RNA polymerase activity"/>
    <property type="evidence" value="ECO:0007669"/>
    <property type="project" value="UniProtKB-KW"/>
</dbReference>
<keyword evidence="3 8" id="KW-0808">Transferase</keyword>
<dbReference type="EMBL" id="CAJFCV020000002">
    <property type="protein sequence ID" value="CAG9098526.1"/>
    <property type="molecule type" value="Genomic_DNA"/>
</dbReference>
<evidence type="ECO:0000256" key="1">
    <source>
        <dbReference type="ARBA" id="ARBA00005762"/>
    </source>
</evidence>
<dbReference type="EMBL" id="CAJFDI010000002">
    <property type="protein sequence ID" value="CAD5216017.1"/>
    <property type="molecule type" value="Genomic_DNA"/>
</dbReference>
<feature type="domain" description="DUF7752" evidence="10">
    <location>
        <begin position="1318"/>
        <end position="1426"/>
    </location>
</feature>
<feature type="domain" description="RDRP C-terminal head" evidence="12">
    <location>
        <begin position="1123"/>
        <end position="1260"/>
    </location>
</feature>
<dbReference type="Pfam" id="PF25359">
    <property type="entry name" value="PH_met_RdRP"/>
    <property type="match status" value="1"/>
</dbReference>
<dbReference type="eggNOG" id="KOG0988">
    <property type="taxonomic scope" value="Eukaryota"/>
</dbReference>
<gene>
    <name evidence="13" type="ORF">BXYJ_LOCUS4319</name>
</gene>
<keyword evidence="4 8" id="KW-0548">Nucleotidyltransferase</keyword>
<keyword evidence="6" id="KW-0943">RNA-mediated gene silencing</keyword>
<organism evidence="14 16">
    <name type="scientific">Bursaphelenchus xylophilus</name>
    <name type="common">Pinewood nematode worm</name>
    <name type="synonym">Aphelenchoides xylophilus</name>
    <dbReference type="NCBI Taxonomy" id="6326"/>
    <lineage>
        <taxon>Eukaryota</taxon>
        <taxon>Metazoa</taxon>
        <taxon>Ecdysozoa</taxon>
        <taxon>Nematoda</taxon>
        <taxon>Chromadorea</taxon>
        <taxon>Rhabditida</taxon>
        <taxon>Tylenchina</taxon>
        <taxon>Tylenchomorpha</taxon>
        <taxon>Aphelenchoidea</taxon>
        <taxon>Aphelenchoididae</taxon>
        <taxon>Bursaphelenchus</taxon>
    </lineage>
</organism>
<keyword evidence="2 8" id="KW-0696">RNA-directed RNA polymerase</keyword>
<feature type="domain" description="RDRP core" evidence="9">
    <location>
        <begin position="495"/>
        <end position="1085"/>
    </location>
</feature>
<evidence type="ECO:0000259" key="12">
    <source>
        <dbReference type="Pfam" id="PF26253"/>
    </source>
</evidence>
<keyword evidence="15" id="KW-1185">Reference proteome</keyword>
<dbReference type="GO" id="GO:0003723">
    <property type="term" value="F:RNA binding"/>
    <property type="evidence" value="ECO:0007669"/>
    <property type="project" value="UniProtKB-KW"/>
</dbReference>
<dbReference type="PANTHER" id="PTHR23079">
    <property type="entry name" value="RNA-DEPENDENT RNA POLYMERASE"/>
    <property type="match status" value="1"/>
</dbReference>
<dbReference type="Pfam" id="PF24934">
    <property type="entry name" value="DUF7752"/>
    <property type="match status" value="1"/>
</dbReference>
<keyword evidence="5 8" id="KW-0694">RNA-binding</keyword>
<dbReference type="GO" id="GO:0030422">
    <property type="term" value="P:siRNA processing"/>
    <property type="evidence" value="ECO:0007669"/>
    <property type="project" value="TreeGrafter"/>
</dbReference>
<sequence length="1484" mass="171399">MELEGELDSRPRRRRQRDILGVNRFDRIPIDERLPLPYEIIFRLHSSQEDPEHIREQFHLILEELPFERCKLEPIIDQALASFEPPRLSQRGTAFLHGILSEIPGLTVRLIQRFIKLAGTGLETQIRLELINLDELFMVLENPRIIDESLECLSLGLGNMPNFGLFIERTTYNAFENSYSNARMINNDLTTVNNIAGSHVLTCWLDINFFKKLLHVTFAVPVDEIDETGLKFEGYKLTLSLSSVREMTFCADFENNSHLLLIRYKTPPQLWKAMPKYHHSRITLNLTDCREWTRVLEVENNSTIGMAKTQLGNCCVLGIKLPKKPPIPADASPYELEMSSHLQNDMINRIYNLLGRIQTIAKTKVFFSDVHRIIRNEVPHIVMPLYDSFRANYAIHGLIERGYSIIDQLYASLESSSSVPAFFQDVAKALEEHQEACEESLEDLLAICDDQRLNSLHYSFKKLFRQKITPGSDLTFTSRQMDVPRNCVLVRKVIVTPLRRIFLPPEVMMSNRVVRHFGEEGALRCSFRDDNGQRLSLRNFTRCADGIFSHAIVEDMVKRTLLRPFDVGGRSFRFLAWSNSQLRDHGCYMFSDMFKENTLNGASEFISVDTIRSWMGDFSKATSVPKLMSRMGQCFTQAQPTIELKKRDWEVVSDFESRFVDPFLRKNYVFSDGVGLISPRFAKIVSAMLDVYPVPSCFQVRFKGFKGILVNWPNLVNRENYKEIVFRESQHKFEDAKEDDKATLEVVKYSMPSQVCLNRPLIMILDQVLQKQNIRRHRAMKRRVTEIVEGELDTLGAMLYRDVIASAQLTTRTASRINFRSLLDSGITLTDEPLFRLMLVAIYKYCIIQDMVKLKVPVPPELGRTMYGVVDELGYLNPGQVFLQCSRSVSLSSINYAPFVGRVLVTKNPCHVPGDVRMFEAVDLKEYHHLRDVIVFPRHGIRPHPDEMAGSDLDGDEYAVFFDSDLFYDQNEAPMHFPKKTAQELNRQPTTEDMVDFFLKYLEQDSIGRVSNAHLVAADQLGIFDKICENLAAKCSVAVDFPKTGEPAEPLTQDERFEVLPDFIGCNTRNVYQSRWLLGTLYRKIHVLEMILESIPGFEQKKSAPPDELLLDQTLKDTEPYMFQEALRHRDVYYAKLQQILDEYGIESEAEMMSGHAVSIRRITDMEKQDYSFYHADRLVEMRVNQIIDNFRREFFDQFGGEAHCLECEDAGITRFIGPEKALLKAQCWYTVAYGEDAENIKFRSFPWIVWDMIVHARKKIRLRVLALTGKLDPGQNMIFKDLTQFILNFNKQNVDDLRAFDHRLMSQHGHLHCYEIYITLYGSKLAATLFFLHHWLFVNNMYKTGGFSQKHLILLVLKFAFGLPIGRYVNQKTYLTHKVETVEEAQTLRGSENAPFKFEECGGLVLEFVRFLGSVHFSLSDTLDFSYDGLTNLTDNGEHEPCCLFNASDWKPISELAYRTFHFVSLTRNFEVFTKKISDLVKL</sequence>
<dbReference type="Pfam" id="PF26253">
    <property type="entry name" value="RdRP_head"/>
    <property type="match status" value="1"/>
</dbReference>
<evidence type="ECO:0000313" key="15">
    <source>
        <dbReference type="Proteomes" id="UP000659654"/>
    </source>
</evidence>
<dbReference type="InterPro" id="IPR007855">
    <property type="entry name" value="RDRP"/>
</dbReference>
<name>A0A1I7SVZ0_BURXY</name>
<dbReference type="OrthoDB" id="6513042at2759"/>